<keyword evidence="2" id="KW-1185">Reference proteome</keyword>
<dbReference type="AlphaFoldDB" id="A0A941BHL8"/>
<proteinExistence type="predicted"/>
<comment type="caution">
    <text evidence="1">The sequence shown here is derived from an EMBL/GenBank/DDBJ whole genome shotgun (WGS) entry which is preliminary data.</text>
</comment>
<gene>
    <name evidence="1" type="ORF">KAK03_22670</name>
</gene>
<dbReference type="EMBL" id="JAGQDD010000026">
    <property type="protein sequence ID" value="MBQ0933287.1"/>
    <property type="molecule type" value="Genomic_DNA"/>
</dbReference>
<sequence>MQRRTALTTALGATLTATLPGVARALYDPRPHPWLAAAVGAWAGTLTYLDWSRPDTRVTLPCQLSVSLAAPQELALFFEFDDGPGKRVYSYERMAFDFAAQALVWSTGIAKPGTSQHRITRAEAGGEGSQIAFERAVDDRIDRHVLAVGPKTLAWSKTEHAASGTATLRNAYALQRVGS</sequence>
<organism evidence="1 2">
    <name type="scientific">Ideonella alba</name>
    <dbReference type="NCBI Taxonomy" id="2824118"/>
    <lineage>
        <taxon>Bacteria</taxon>
        <taxon>Pseudomonadati</taxon>
        <taxon>Pseudomonadota</taxon>
        <taxon>Betaproteobacteria</taxon>
        <taxon>Burkholderiales</taxon>
        <taxon>Sphaerotilaceae</taxon>
        <taxon>Ideonella</taxon>
    </lineage>
</organism>
<evidence type="ECO:0008006" key="3">
    <source>
        <dbReference type="Google" id="ProtNLM"/>
    </source>
</evidence>
<reference evidence="1 2" key="1">
    <citation type="submission" date="2021-04" db="EMBL/GenBank/DDBJ databases">
        <title>The genome sequence of Ideonella sp. 3Y2.</title>
        <authorList>
            <person name="Liu Y."/>
        </authorList>
    </citation>
    <scope>NUCLEOTIDE SEQUENCE [LARGE SCALE GENOMIC DNA]</scope>
    <source>
        <strain evidence="1 2">3Y2</strain>
    </source>
</reference>
<evidence type="ECO:0000313" key="1">
    <source>
        <dbReference type="EMBL" id="MBQ0933287.1"/>
    </source>
</evidence>
<evidence type="ECO:0000313" key="2">
    <source>
        <dbReference type="Proteomes" id="UP000676246"/>
    </source>
</evidence>
<name>A0A941BHL8_9BURK</name>
<accession>A0A941BHL8</accession>
<dbReference type="RefSeq" id="WP_210856955.1">
    <property type="nucleotide sequence ID" value="NZ_JAGQDD010000026.1"/>
</dbReference>
<protein>
    <recommendedName>
        <fullName evidence="3">DUF1579 domain-containing protein</fullName>
    </recommendedName>
</protein>
<dbReference type="Proteomes" id="UP000676246">
    <property type="component" value="Unassembled WGS sequence"/>
</dbReference>